<feature type="compositionally biased region" description="Gly residues" evidence="1">
    <location>
        <begin position="1"/>
        <end position="12"/>
    </location>
</feature>
<feature type="region of interest" description="Disordered" evidence="1">
    <location>
        <begin position="1"/>
        <end position="30"/>
    </location>
</feature>
<feature type="compositionally biased region" description="Low complexity" evidence="1">
    <location>
        <begin position="13"/>
        <end position="23"/>
    </location>
</feature>
<dbReference type="AlphaFoldDB" id="A0A409W0Z4"/>
<evidence type="ECO:0000313" key="2">
    <source>
        <dbReference type="EMBL" id="PPQ72180.1"/>
    </source>
</evidence>
<evidence type="ECO:0000313" key="3">
    <source>
        <dbReference type="Proteomes" id="UP000283269"/>
    </source>
</evidence>
<comment type="caution">
    <text evidence="2">The sequence shown here is derived from an EMBL/GenBank/DDBJ whole genome shotgun (WGS) entry which is preliminary data.</text>
</comment>
<feature type="compositionally biased region" description="Gly residues" evidence="1">
    <location>
        <begin position="42"/>
        <end position="53"/>
    </location>
</feature>
<gene>
    <name evidence="2" type="ORF">CVT25_008820</name>
</gene>
<evidence type="ECO:0000256" key="1">
    <source>
        <dbReference type="SAM" id="MobiDB-lite"/>
    </source>
</evidence>
<protein>
    <submittedName>
        <fullName evidence="2">Uncharacterized protein</fullName>
    </submittedName>
</protein>
<dbReference type="Proteomes" id="UP000283269">
    <property type="component" value="Unassembled WGS sequence"/>
</dbReference>
<dbReference type="EMBL" id="NHYD01003831">
    <property type="protein sequence ID" value="PPQ72180.1"/>
    <property type="molecule type" value="Genomic_DNA"/>
</dbReference>
<keyword evidence="3" id="KW-1185">Reference proteome</keyword>
<feature type="region of interest" description="Disordered" evidence="1">
    <location>
        <begin position="42"/>
        <end position="86"/>
    </location>
</feature>
<name>A0A409W0Z4_PSICY</name>
<feature type="compositionally biased region" description="Polar residues" evidence="1">
    <location>
        <begin position="56"/>
        <end position="70"/>
    </location>
</feature>
<proteinExistence type="predicted"/>
<reference evidence="2 3" key="1">
    <citation type="journal article" date="2018" name="Evol. Lett.">
        <title>Horizontal gene cluster transfer increased hallucinogenic mushroom diversity.</title>
        <authorList>
            <person name="Reynolds H.T."/>
            <person name="Vijayakumar V."/>
            <person name="Gluck-Thaler E."/>
            <person name="Korotkin H.B."/>
            <person name="Matheny P.B."/>
            <person name="Slot J.C."/>
        </authorList>
    </citation>
    <scope>NUCLEOTIDE SEQUENCE [LARGE SCALE GENOMIC DNA]</scope>
    <source>
        <strain evidence="2 3">2631</strain>
    </source>
</reference>
<organism evidence="2 3">
    <name type="scientific">Psilocybe cyanescens</name>
    <dbReference type="NCBI Taxonomy" id="93625"/>
    <lineage>
        <taxon>Eukaryota</taxon>
        <taxon>Fungi</taxon>
        <taxon>Dikarya</taxon>
        <taxon>Basidiomycota</taxon>
        <taxon>Agaricomycotina</taxon>
        <taxon>Agaricomycetes</taxon>
        <taxon>Agaricomycetidae</taxon>
        <taxon>Agaricales</taxon>
        <taxon>Agaricineae</taxon>
        <taxon>Strophariaceae</taxon>
        <taxon>Psilocybe</taxon>
    </lineage>
</organism>
<sequence>MRAGAGTGGGLHGQQHPGTAGLRGVEGVGTVGVGRQPQGVIGGLGWMNGGAGVDGAQQSQPGPRKTSPSLLPTPRCRHRRKLSPSDARQLIQGLGSIGGIGPRPPGKMGLRFDVILSRLQGEV</sequence>
<dbReference type="InParanoid" id="A0A409W0Z4"/>
<accession>A0A409W0Z4</accession>